<accession>A0ACA9NGB0</accession>
<feature type="non-terminal residue" evidence="1">
    <location>
        <position position="1"/>
    </location>
</feature>
<feature type="non-terminal residue" evidence="1">
    <location>
        <position position="352"/>
    </location>
</feature>
<organism evidence="1 2">
    <name type="scientific">Racocetra persica</name>
    <dbReference type="NCBI Taxonomy" id="160502"/>
    <lineage>
        <taxon>Eukaryota</taxon>
        <taxon>Fungi</taxon>
        <taxon>Fungi incertae sedis</taxon>
        <taxon>Mucoromycota</taxon>
        <taxon>Glomeromycotina</taxon>
        <taxon>Glomeromycetes</taxon>
        <taxon>Diversisporales</taxon>
        <taxon>Gigasporaceae</taxon>
        <taxon>Racocetra</taxon>
    </lineage>
</organism>
<sequence length="352" mass="40052">FTTTNIVLPSHADSRGLIYGGVVLGWIDLAAGMSAKRHAVGVRVETEHPITGNILNICGSQSWKFENSSTTRSENLPVTVPRIVPNTVIETHRYELAEQRRQARISQSKNAKIERAKLTKVREVMHEWAEHMNMETKSSAEIPPLLQEPDAYEEQNDNLDNDPAKLYLRRRRSTLQGILPTQPDEKLMSESFAEIADIILPQHANSLQITFGGYIMRLMEQCALVSAFKHSRRFLLLASIDSLQFIRPTYVGDCVTVRSIVSCTFHSSLEMYVSVEAENVLTGERFFTNDGFFTIVAVDFSNIPTPVSHIRPVQPHMVEIFEGARTRRNHRLLQRKEIIQKELSTHPEEFEQ</sequence>
<comment type="caution">
    <text evidence="1">The sequence shown here is derived from an EMBL/GenBank/DDBJ whole genome shotgun (WGS) entry which is preliminary data.</text>
</comment>
<evidence type="ECO:0000313" key="1">
    <source>
        <dbReference type="EMBL" id="CAG8655742.1"/>
    </source>
</evidence>
<reference evidence="1" key="1">
    <citation type="submission" date="2021-06" db="EMBL/GenBank/DDBJ databases">
        <authorList>
            <person name="Kallberg Y."/>
            <person name="Tangrot J."/>
            <person name="Rosling A."/>
        </authorList>
    </citation>
    <scope>NUCLEOTIDE SEQUENCE</scope>
    <source>
        <strain evidence="1">MA461A</strain>
    </source>
</reference>
<protein>
    <submittedName>
        <fullName evidence="1">16219_t:CDS:1</fullName>
    </submittedName>
</protein>
<name>A0ACA9NGB0_9GLOM</name>
<dbReference type="EMBL" id="CAJVQC010014245">
    <property type="protein sequence ID" value="CAG8655742.1"/>
    <property type="molecule type" value="Genomic_DNA"/>
</dbReference>
<dbReference type="Proteomes" id="UP000789920">
    <property type="component" value="Unassembled WGS sequence"/>
</dbReference>
<keyword evidence="2" id="KW-1185">Reference proteome</keyword>
<proteinExistence type="predicted"/>
<evidence type="ECO:0000313" key="2">
    <source>
        <dbReference type="Proteomes" id="UP000789920"/>
    </source>
</evidence>
<gene>
    <name evidence="1" type="ORF">RPERSI_LOCUS8069</name>
</gene>